<evidence type="ECO:0000256" key="1">
    <source>
        <dbReference type="SAM" id="MobiDB-lite"/>
    </source>
</evidence>
<protein>
    <recommendedName>
        <fullName evidence="5">DUF4412 domain-containing protein</fullName>
    </recommendedName>
</protein>
<feature type="region of interest" description="Disordered" evidence="1">
    <location>
        <begin position="192"/>
        <end position="250"/>
    </location>
</feature>
<gene>
    <name evidence="3" type="ORF">EHW67_17660</name>
</gene>
<proteinExistence type="predicted"/>
<dbReference type="EMBL" id="RQPJ01000021">
    <property type="protein sequence ID" value="RTE52026.1"/>
    <property type="molecule type" value="Genomic_DNA"/>
</dbReference>
<dbReference type="AlphaFoldDB" id="A0A3S0AC13"/>
<organism evidence="3 4">
    <name type="scientific">Arenibacter aquaticus</name>
    <dbReference type="NCBI Taxonomy" id="2489054"/>
    <lineage>
        <taxon>Bacteria</taxon>
        <taxon>Pseudomonadati</taxon>
        <taxon>Bacteroidota</taxon>
        <taxon>Flavobacteriia</taxon>
        <taxon>Flavobacteriales</taxon>
        <taxon>Flavobacteriaceae</taxon>
        <taxon>Arenibacter</taxon>
    </lineage>
</organism>
<evidence type="ECO:0000256" key="2">
    <source>
        <dbReference type="SAM" id="SignalP"/>
    </source>
</evidence>
<evidence type="ECO:0008006" key="5">
    <source>
        <dbReference type="Google" id="ProtNLM"/>
    </source>
</evidence>
<accession>A0A3S0AC13</accession>
<evidence type="ECO:0000313" key="3">
    <source>
        <dbReference type="EMBL" id="RTE52026.1"/>
    </source>
</evidence>
<reference evidence="3 4" key="1">
    <citation type="submission" date="2018-11" db="EMBL/GenBank/DDBJ databases">
        <title>Arenibacter aquaticus sp.nov., a marine bacterium isolated from surface seawater in the South China Sea.</title>
        <authorList>
            <person name="Guo J."/>
            <person name="Sun J."/>
        </authorList>
    </citation>
    <scope>NUCLEOTIDE SEQUENCE [LARGE SCALE GENOMIC DNA]</scope>
    <source>
        <strain evidence="3 4">GUO666</strain>
    </source>
</reference>
<feature type="compositionally biased region" description="Gly residues" evidence="1">
    <location>
        <begin position="206"/>
        <end position="239"/>
    </location>
</feature>
<keyword evidence="2" id="KW-0732">Signal</keyword>
<dbReference type="Proteomes" id="UP000267585">
    <property type="component" value="Unassembled WGS sequence"/>
</dbReference>
<name>A0A3S0AC13_9FLAO</name>
<dbReference type="RefSeq" id="WP_126163711.1">
    <property type="nucleotide sequence ID" value="NZ_RQPJ01000021.1"/>
</dbReference>
<evidence type="ECO:0000313" key="4">
    <source>
        <dbReference type="Proteomes" id="UP000267585"/>
    </source>
</evidence>
<sequence length="262" mass="28970">MRCLFKYSRQIAALGCLFVVMGSYAQEQTENIEDNIEYHSFMDAENIYVQLSTADHPTMLSMLRRGFFVYFDVKGKKKKKVSVQYPLETEAPQRGQGRNKLEGANIGEGEDRDRKELYITMMLGAMPKKAQYINLDYEEEFHLDLNKLGIVISYNYDEEANLLAYEIKMPKQNIADAGMDFSKLAIGVVTPKMEQESGGKSSNISIGGGGRSGGRGQGGRSRGGQGGRGGGSRGGGQGGSAQQDQRPEIVTIDFWFKAEVTD</sequence>
<feature type="signal peptide" evidence="2">
    <location>
        <begin position="1"/>
        <end position="25"/>
    </location>
</feature>
<comment type="caution">
    <text evidence="3">The sequence shown here is derived from an EMBL/GenBank/DDBJ whole genome shotgun (WGS) entry which is preliminary data.</text>
</comment>
<dbReference type="OrthoDB" id="1144986at2"/>
<keyword evidence="4" id="KW-1185">Reference proteome</keyword>
<feature type="chain" id="PRO_5018786356" description="DUF4412 domain-containing protein" evidence="2">
    <location>
        <begin position="26"/>
        <end position="262"/>
    </location>
</feature>